<feature type="region of interest" description="Disordered" evidence="1">
    <location>
        <begin position="63"/>
        <end position="102"/>
    </location>
</feature>
<protein>
    <submittedName>
        <fullName evidence="2">Uncharacterized protein</fullName>
    </submittedName>
</protein>
<dbReference type="EMBL" id="JACAGC010000032">
    <property type="protein sequence ID" value="KAF6270447.1"/>
    <property type="molecule type" value="Genomic_DNA"/>
</dbReference>
<proteinExistence type="predicted"/>
<evidence type="ECO:0000313" key="3">
    <source>
        <dbReference type="Proteomes" id="UP000585614"/>
    </source>
</evidence>
<organism evidence="2 3">
    <name type="scientific">Rhinolophus ferrumequinum</name>
    <name type="common">Greater horseshoe bat</name>
    <dbReference type="NCBI Taxonomy" id="59479"/>
    <lineage>
        <taxon>Eukaryota</taxon>
        <taxon>Metazoa</taxon>
        <taxon>Chordata</taxon>
        <taxon>Craniata</taxon>
        <taxon>Vertebrata</taxon>
        <taxon>Euteleostomi</taxon>
        <taxon>Mammalia</taxon>
        <taxon>Eutheria</taxon>
        <taxon>Laurasiatheria</taxon>
        <taxon>Chiroptera</taxon>
        <taxon>Yinpterochiroptera</taxon>
        <taxon>Rhinolophoidea</taxon>
        <taxon>Rhinolophidae</taxon>
        <taxon>Rhinolophinae</taxon>
        <taxon>Rhinolophus</taxon>
    </lineage>
</organism>
<name>A0A7J7R358_RHIFE</name>
<comment type="caution">
    <text evidence="2">The sequence shown here is derived from an EMBL/GenBank/DDBJ whole genome shotgun (WGS) entry which is preliminary data.</text>
</comment>
<dbReference type="AlphaFoldDB" id="A0A7J7R358"/>
<gene>
    <name evidence="2" type="ORF">mRhiFer1_009675</name>
</gene>
<evidence type="ECO:0000313" key="2">
    <source>
        <dbReference type="EMBL" id="KAF6270447.1"/>
    </source>
</evidence>
<evidence type="ECO:0000256" key="1">
    <source>
        <dbReference type="SAM" id="MobiDB-lite"/>
    </source>
</evidence>
<feature type="compositionally biased region" description="Basic and acidic residues" evidence="1">
    <location>
        <begin position="82"/>
        <end position="97"/>
    </location>
</feature>
<dbReference type="Proteomes" id="UP000585614">
    <property type="component" value="Unassembled WGS sequence"/>
</dbReference>
<accession>A0A7J7R358</accession>
<reference evidence="2 3" key="1">
    <citation type="journal article" date="2020" name="Nature">
        <title>Six reference-quality genomes reveal evolution of bat adaptations.</title>
        <authorList>
            <person name="Jebb D."/>
            <person name="Huang Z."/>
            <person name="Pippel M."/>
            <person name="Hughes G.M."/>
            <person name="Lavrichenko K."/>
            <person name="Devanna P."/>
            <person name="Winkler S."/>
            <person name="Jermiin L.S."/>
            <person name="Skirmuntt E.C."/>
            <person name="Katzourakis A."/>
            <person name="Burkitt-Gray L."/>
            <person name="Ray D.A."/>
            <person name="Sullivan K.A.M."/>
            <person name="Roscito J.G."/>
            <person name="Kirilenko B.M."/>
            <person name="Davalos L.M."/>
            <person name="Corthals A.P."/>
            <person name="Power M.L."/>
            <person name="Jones G."/>
            <person name="Ransome R.D."/>
            <person name="Dechmann D.K.N."/>
            <person name="Locatelli A.G."/>
            <person name="Puechmaille S.J."/>
            <person name="Fedrigo O."/>
            <person name="Jarvis E.D."/>
            <person name="Hiller M."/>
            <person name="Vernes S.C."/>
            <person name="Myers E.W."/>
            <person name="Teeling E.C."/>
        </authorList>
    </citation>
    <scope>NUCLEOTIDE SEQUENCE [LARGE SCALE GENOMIC DNA]</scope>
    <source>
        <strain evidence="2">MRhiFer1</strain>
        <tissue evidence="2">Lung</tissue>
    </source>
</reference>
<sequence>MQLSPPTFCLLLVSSPPTAPPSLCSLGALFGAPTQWAHPPREAPAALQCGRCSDLGRVNAHRKEPLHQDGGDSAHGRMGGAEGKRLRAEESGEELSRKGPVNVSLPQSHRIRQAFWGLPGSQRPLLSPVLSSKLWPGAWQYEQTQDTVHSQPQPDCLCHTHTHELQEWGAHMFDLTRS</sequence>
<feature type="compositionally biased region" description="Basic and acidic residues" evidence="1">
    <location>
        <begin position="63"/>
        <end position="75"/>
    </location>
</feature>